<dbReference type="Proteomes" id="UP000595001">
    <property type="component" value="Chromosome"/>
</dbReference>
<dbReference type="KEGG" id="hlt:I7X12_04235"/>
<sequence length="45" mass="5110">MSEATNHRMRSRRSLAALSYLVMPVSGLVIRYVTDSAERDAFHTL</sequence>
<dbReference type="EMBL" id="CP065856">
    <property type="protein sequence ID" value="QPV63847.1"/>
    <property type="molecule type" value="Genomic_DNA"/>
</dbReference>
<evidence type="ECO:0000313" key="2">
    <source>
        <dbReference type="Proteomes" id="UP000595001"/>
    </source>
</evidence>
<dbReference type="RefSeq" id="WP_198062627.1">
    <property type="nucleotide sequence ID" value="NZ_CP065856.1"/>
</dbReference>
<evidence type="ECO:0000313" key="1">
    <source>
        <dbReference type="EMBL" id="QPV63847.1"/>
    </source>
</evidence>
<dbReference type="GeneID" id="60587674"/>
<reference evidence="1 2" key="1">
    <citation type="submission" date="2020-12" db="EMBL/GenBank/DDBJ databases">
        <title>Halosimplex halophilum sp. nov. and Halosimplex salinum sp. nov., two new members of the genus Halosimplex.</title>
        <authorList>
            <person name="Cui H.L."/>
        </authorList>
    </citation>
    <scope>NUCLEOTIDE SEQUENCE [LARGE SCALE GENOMIC DNA]</scope>
    <source>
        <strain evidence="1 2">YGH94</strain>
    </source>
</reference>
<organism evidence="1 2">
    <name type="scientific">Halosimplex litoreum</name>
    <dbReference type="NCBI Taxonomy" id="1198301"/>
    <lineage>
        <taxon>Archaea</taxon>
        <taxon>Methanobacteriati</taxon>
        <taxon>Methanobacteriota</taxon>
        <taxon>Stenosarchaea group</taxon>
        <taxon>Halobacteria</taxon>
        <taxon>Halobacteriales</taxon>
        <taxon>Haloarculaceae</taxon>
        <taxon>Halosimplex</taxon>
    </lineage>
</organism>
<gene>
    <name evidence="1" type="ORF">I7X12_04235</name>
</gene>
<protein>
    <submittedName>
        <fullName evidence="1">Uncharacterized protein</fullName>
    </submittedName>
</protein>
<keyword evidence="2" id="KW-1185">Reference proteome</keyword>
<accession>A0A7T3G087</accession>
<proteinExistence type="predicted"/>
<name>A0A7T3G087_9EURY</name>
<dbReference type="AlphaFoldDB" id="A0A7T3G087"/>